<dbReference type="CDD" id="cd06186">
    <property type="entry name" value="NOX_Duox_like_FAD_NADP"/>
    <property type="match status" value="1"/>
</dbReference>
<dbReference type="Pfam" id="PF08022">
    <property type="entry name" value="FAD_binding_8"/>
    <property type="match status" value="1"/>
</dbReference>
<protein>
    <recommendedName>
        <fullName evidence="16">FAD-binding FR-type domain-containing protein</fullName>
    </recommendedName>
</protein>
<feature type="transmembrane region" description="Helical" evidence="10">
    <location>
        <begin position="175"/>
        <end position="199"/>
    </location>
</feature>
<dbReference type="Proteomes" id="UP000019462">
    <property type="component" value="Unassembled WGS sequence"/>
</dbReference>
<evidence type="ECO:0000313" key="15">
    <source>
        <dbReference type="Proteomes" id="UP000019462"/>
    </source>
</evidence>
<evidence type="ECO:0000256" key="3">
    <source>
        <dbReference type="ARBA" id="ARBA00022692"/>
    </source>
</evidence>
<evidence type="ECO:0000256" key="2">
    <source>
        <dbReference type="ARBA" id="ARBA00022448"/>
    </source>
</evidence>
<dbReference type="GO" id="GO:0006826">
    <property type="term" value="P:iron ion transport"/>
    <property type="evidence" value="ECO:0007669"/>
    <property type="project" value="TreeGrafter"/>
</dbReference>
<dbReference type="OrthoDB" id="4494341at2759"/>
<dbReference type="EMBL" id="AWNI01000022">
    <property type="protein sequence ID" value="ETS61300.1"/>
    <property type="molecule type" value="Genomic_DNA"/>
</dbReference>
<proteinExistence type="predicted"/>
<dbReference type="InterPro" id="IPR013130">
    <property type="entry name" value="Fe3_Rdtase_TM_dom"/>
</dbReference>
<feature type="transmembrane region" description="Helical" evidence="10">
    <location>
        <begin position="324"/>
        <end position="344"/>
    </location>
</feature>
<evidence type="ECO:0000259" key="13">
    <source>
        <dbReference type="Pfam" id="PF08030"/>
    </source>
</evidence>
<dbReference type="Gene3D" id="3.40.50.80">
    <property type="entry name" value="Nucleotide-binding domain of ferredoxin-NADP reductase (FNR) module"/>
    <property type="match status" value="1"/>
</dbReference>
<evidence type="ECO:0000313" key="14">
    <source>
        <dbReference type="EMBL" id="ETS61300.1"/>
    </source>
</evidence>
<keyword evidence="8 10" id="KW-0472">Membrane</keyword>
<dbReference type="GO" id="GO:0000293">
    <property type="term" value="F:ferric-chelate reductase activity"/>
    <property type="evidence" value="ECO:0007669"/>
    <property type="project" value="UniProtKB-ARBA"/>
</dbReference>
<dbReference type="AlphaFoldDB" id="W3VIH4"/>
<evidence type="ECO:0000256" key="6">
    <source>
        <dbReference type="ARBA" id="ARBA00023002"/>
    </source>
</evidence>
<feature type="transmembrane region" description="Helical" evidence="10">
    <location>
        <begin position="295"/>
        <end position="317"/>
    </location>
</feature>
<evidence type="ECO:0000256" key="7">
    <source>
        <dbReference type="ARBA" id="ARBA00023065"/>
    </source>
</evidence>
<evidence type="ECO:0008006" key="16">
    <source>
        <dbReference type="Google" id="ProtNLM"/>
    </source>
</evidence>
<feature type="compositionally biased region" description="Polar residues" evidence="9">
    <location>
        <begin position="827"/>
        <end position="843"/>
    </location>
</feature>
<comment type="caution">
    <text evidence="14">The sequence shown here is derived from an EMBL/GenBank/DDBJ whole genome shotgun (WGS) entry which is preliminary data.</text>
</comment>
<keyword evidence="3 10" id="KW-0812">Transmembrane</keyword>
<dbReference type="InterPro" id="IPR039261">
    <property type="entry name" value="FNR_nucleotide-bd"/>
</dbReference>
<feature type="transmembrane region" description="Helical" evidence="10">
    <location>
        <begin position="261"/>
        <end position="283"/>
    </location>
</feature>
<dbReference type="GO" id="GO:0005886">
    <property type="term" value="C:plasma membrane"/>
    <property type="evidence" value="ECO:0007669"/>
    <property type="project" value="TreeGrafter"/>
</dbReference>
<evidence type="ECO:0000259" key="12">
    <source>
        <dbReference type="Pfam" id="PF08022"/>
    </source>
</evidence>
<dbReference type="HOGENOM" id="CLU_016502_0_0_1"/>
<keyword evidence="6" id="KW-0560">Oxidoreductase</keyword>
<keyword evidence="4" id="KW-0249">Electron transport</keyword>
<feature type="domain" description="Ferric oxidoreductase" evidence="11">
    <location>
        <begin position="225"/>
        <end position="339"/>
    </location>
</feature>
<accession>W3VIH4</accession>
<evidence type="ECO:0000256" key="8">
    <source>
        <dbReference type="ARBA" id="ARBA00023136"/>
    </source>
</evidence>
<keyword evidence="2" id="KW-0813">Transport</keyword>
<keyword evidence="5 10" id="KW-1133">Transmembrane helix</keyword>
<dbReference type="SFLD" id="SFLDG01168">
    <property type="entry name" value="Ferric_reductase_subgroup_(FRE"/>
    <property type="match status" value="1"/>
</dbReference>
<dbReference type="GO" id="GO:0006879">
    <property type="term" value="P:intracellular iron ion homeostasis"/>
    <property type="evidence" value="ECO:0007669"/>
    <property type="project" value="TreeGrafter"/>
</dbReference>
<dbReference type="GO" id="GO:0015677">
    <property type="term" value="P:copper ion import"/>
    <property type="evidence" value="ECO:0007669"/>
    <property type="project" value="TreeGrafter"/>
</dbReference>
<keyword evidence="7" id="KW-0406">Ion transport</keyword>
<evidence type="ECO:0000256" key="5">
    <source>
        <dbReference type="ARBA" id="ARBA00022989"/>
    </source>
</evidence>
<feature type="domain" description="FAD-binding 8" evidence="12">
    <location>
        <begin position="459"/>
        <end position="558"/>
    </location>
</feature>
<name>W3VIH4_MOEAP</name>
<dbReference type="PANTHER" id="PTHR32361:SF9">
    <property type="entry name" value="FERRIC REDUCTASE TRANSMEMBRANE COMPONENT 3-RELATED"/>
    <property type="match status" value="1"/>
</dbReference>
<feature type="transmembrane region" description="Helical" evidence="10">
    <location>
        <begin position="100"/>
        <end position="122"/>
    </location>
</feature>
<dbReference type="InterPro" id="IPR051410">
    <property type="entry name" value="Ferric/Cupric_Reductase"/>
</dbReference>
<evidence type="ECO:0000256" key="9">
    <source>
        <dbReference type="SAM" id="MobiDB-lite"/>
    </source>
</evidence>
<evidence type="ECO:0000256" key="1">
    <source>
        <dbReference type="ARBA" id="ARBA00004141"/>
    </source>
</evidence>
<dbReference type="InterPro" id="IPR013112">
    <property type="entry name" value="FAD-bd_8"/>
</dbReference>
<comment type="subcellular location">
    <subcellularLocation>
        <location evidence="1">Membrane</location>
        <topology evidence="1">Multi-pass membrane protein</topology>
    </subcellularLocation>
</comment>
<gene>
    <name evidence="14" type="ORF">PaG_05267</name>
</gene>
<dbReference type="PANTHER" id="PTHR32361">
    <property type="entry name" value="FERRIC/CUPRIC REDUCTASE TRANSMEMBRANE COMPONENT"/>
    <property type="match status" value="1"/>
</dbReference>
<keyword evidence="15" id="KW-1185">Reference proteome</keyword>
<reference evidence="14 15" key="1">
    <citation type="journal article" date="2014" name="Genome Announc.">
        <title>Genome sequence of the basidiomycetous fungus Pseudozyma aphidis DSM70725, an efficient producer of biosurfactant mannosylerythritol lipids.</title>
        <authorList>
            <person name="Lorenz S."/>
            <person name="Guenther M."/>
            <person name="Grumaz C."/>
            <person name="Rupp S."/>
            <person name="Zibek S."/>
            <person name="Sohn K."/>
        </authorList>
    </citation>
    <scope>NUCLEOTIDE SEQUENCE [LARGE SCALE GENOMIC DNA]</scope>
    <source>
        <strain evidence="15">ATCC 32657 / CBS 517.83 / DSM 70725 / JCM 10318 / NBRC 10182 / NRRL Y-7954 / St-0401</strain>
    </source>
</reference>
<organism evidence="14 15">
    <name type="scientific">Moesziomyces aphidis</name>
    <name type="common">Pseudozyma aphidis</name>
    <dbReference type="NCBI Taxonomy" id="84754"/>
    <lineage>
        <taxon>Eukaryota</taxon>
        <taxon>Fungi</taxon>
        <taxon>Dikarya</taxon>
        <taxon>Basidiomycota</taxon>
        <taxon>Ustilaginomycotina</taxon>
        <taxon>Ustilaginomycetes</taxon>
        <taxon>Ustilaginales</taxon>
        <taxon>Ustilaginaceae</taxon>
        <taxon>Moesziomyces</taxon>
    </lineage>
</organism>
<evidence type="ECO:0000256" key="4">
    <source>
        <dbReference type="ARBA" id="ARBA00022982"/>
    </source>
</evidence>
<dbReference type="Pfam" id="PF01794">
    <property type="entry name" value="Ferric_reduct"/>
    <property type="match status" value="1"/>
</dbReference>
<evidence type="ECO:0000256" key="10">
    <source>
        <dbReference type="SAM" id="Phobius"/>
    </source>
</evidence>
<sequence>MKAEACSDTSEPRACGKDIEHASKRHSLWLPLLTAVTWPQGGVKPIAEHGLPVMISPPWVLDSFAFDHINSLSEEQRDFGWQTFRHYYYNSYKVPCVATFIIWSIFAALVLGCSIGSLIELLSPRFHRTLSQHARWWRANLSEHPLGSSQHSQILACGKGMFCWITIQLPLRLEVLLLVAMLAANVVPLVSFYSLYVGHNTYFIGSDHVSRRDQTLRHVANRGAMLGIAQLPMLILLASKRTPVAIVSQLSMNTMMLFHRWIARMCYMHVAIHILFNALIFHFSIGNTANLKTPAIRWGIVATVMLSGLVTLSLRAFRKRHYEVFVFTHITMALLMVVTTYLHINLLHQGRLRLQVLVLELSAAFWAFDRSVRLVGKICMSFSWRYCDAAGPMRRALLTCYGEGAYIGLRIEVPASRLRLTDSARFSALSSCPLPEDMEERQPRSPLSSLCSSSAFERVRIGAGDDIRITIPKLQWVGGHPFSVLAVGLCKSGEPGMGYIDLVIQRQAGITRKLSELAQEELPWSGSENRGPKGPYLQDAVRSLPKQVKVLIDGPFGRSPSLKGARHAVLVAGGIAVTFCYPLFAKAARGEYRSLETCKMVWIVRNETILDVLRADLSELVQEARRRGGSSCQLSIDIYLTAPRKEHSDRSTQVGVVERKLRLPSRLRPTWQGLGSYSLLDSASSSATLAYREDAGTPGSANLSSGRSPCWRGLRHEASNEMDISKQQLPKPAYLQDGVYRHTSGSSTPFSTSSTISAFDSSFSPISPQVNFRKPRPDFLRGPLGCEGGRLPSPSIQNFAHAQQEDAEKVLSSYHTNGDAKAHAESRVSSQYAGRRSASSMTSTLVPDLPLDPSARYFGIGAEVHDRWKADQDVLAESRGGLVEVRRFEGRPGLAAVHGHIDMDTEVDPGRTVFATCGPAPLCDSVRAEVVKLLKKGADVTLVEDCFSWSGSSNVWTIAETKVEPSVLYPAIAWWFKALIAKERDVGQPTWANGSSPTDRAGPLRKFFALDHVQPADARCAI</sequence>
<feature type="domain" description="Ferric reductase NAD binding" evidence="13">
    <location>
        <begin position="568"/>
        <end position="653"/>
    </location>
</feature>
<feature type="region of interest" description="Disordered" evidence="9">
    <location>
        <begin position="811"/>
        <end position="843"/>
    </location>
</feature>
<dbReference type="Pfam" id="PF08030">
    <property type="entry name" value="NAD_binding_6"/>
    <property type="match status" value="1"/>
</dbReference>
<dbReference type="InterPro" id="IPR013121">
    <property type="entry name" value="Fe_red_NAD-bd_6"/>
</dbReference>
<evidence type="ECO:0000259" key="11">
    <source>
        <dbReference type="Pfam" id="PF01794"/>
    </source>
</evidence>
<dbReference type="SFLD" id="SFLDS00052">
    <property type="entry name" value="Ferric_Reductase_Domain"/>
    <property type="match status" value="1"/>
</dbReference>